<dbReference type="SUPFAM" id="SSF52540">
    <property type="entry name" value="P-loop containing nucleoside triphosphate hydrolases"/>
    <property type="match status" value="2"/>
</dbReference>
<dbReference type="InterPro" id="IPR003593">
    <property type="entry name" value="AAA+_ATPase"/>
</dbReference>
<feature type="compositionally biased region" description="Basic and acidic residues" evidence="5">
    <location>
        <begin position="14"/>
        <end position="26"/>
    </location>
</feature>
<dbReference type="EC" id="3.6.3.-" evidence="7"/>
<feature type="region of interest" description="Disordered" evidence="5">
    <location>
        <begin position="1"/>
        <end position="26"/>
    </location>
</feature>
<dbReference type="InterPro" id="IPR050095">
    <property type="entry name" value="ECF_ABC_transporter_ATP-bd"/>
</dbReference>
<sequence length="598" mass="63924">MNNVGVPRVTSELPRPRHDEADERPVTRPTPLILMEGVSVRYDSADSWVGTPVDLCLHPGTVTLLLGPSGCGKSTLLLTMAGLIPTSAPAELRGRVLCCGTDTATAPPGQLAAHVGIVFQDPDAQIVTATLLDEVCFGLENLMAPTDEIEDRALAALRQVRLANDLRDASRAPTELSGGQRQRLAIACALALEPQVLVLDEPTANLDPLAAAEFYATVEDLRTPERAIVLVEHELDDALPLADRVVVIDKDGGVALDGTPDDVIGWHSLELRELGVWLPTATQIALRMRVDERPLPLTGDQLLSVISSLRSAGTPPAKHPGPPAAPDRRRDSAAPAVRLSQVSVGAHGRAIVCDVDLEVDAGDYVAITGVNGAGKSTLTLAMAGLIPTTSGSIELAGEPLAAMNARQIGDRIGYVFQNPEHQFVCRSVDDELAHGLRVRGLAEGRIRSIVDQALERFGLTHYAGINPFLLSHGEKRRLSVATALITEPRVLILDEPTFGQDRAQADQMLALVRDLNDTGITVIMVTHDLQLVAEHADRIVVLAGGRLLHAGPAVEALNDDALMERAGLRTPPILRTARLLAPHFPEWAGVCRLEQIPT</sequence>
<dbReference type="InterPro" id="IPR003439">
    <property type="entry name" value="ABC_transporter-like_ATP-bd"/>
</dbReference>
<protein>
    <submittedName>
        <fullName evidence="7">Energy-coupling factor transport system ATP-binding protein</fullName>
        <ecNumber evidence="7">3.6.3.-</ecNumber>
    </submittedName>
</protein>
<evidence type="ECO:0000256" key="3">
    <source>
        <dbReference type="ARBA" id="ARBA00022741"/>
    </source>
</evidence>
<dbReference type="CDD" id="cd03225">
    <property type="entry name" value="ABC_cobalt_CbiO_domain1"/>
    <property type="match status" value="2"/>
</dbReference>
<reference evidence="7 8" key="1">
    <citation type="submission" date="2020-02" db="EMBL/GenBank/DDBJ databases">
        <title>Sequencing the genomes of 1000 actinobacteria strains.</title>
        <authorList>
            <person name="Klenk H.-P."/>
        </authorList>
    </citation>
    <scope>NUCLEOTIDE SEQUENCE [LARGE SCALE GENOMIC DNA]</scope>
    <source>
        <strain evidence="7 8">DSM 19609</strain>
    </source>
</reference>
<keyword evidence="7" id="KW-0378">Hydrolase</keyword>
<keyword evidence="8" id="KW-1185">Reference proteome</keyword>
<dbReference type="InterPro" id="IPR015856">
    <property type="entry name" value="ABC_transpr_CbiO/EcfA_su"/>
</dbReference>
<keyword evidence="4 7" id="KW-0067">ATP-binding</keyword>
<organism evidence="7 8">
    <name type="scientific">Brooklawnia cerclae</name>
    <dbReference type="NCBI Taxonomy" id="349934"/>
    <lineage>
        <taxon>Bacteria</taxon>
        <taxon>Bacillati</taxon>
        <taxon>Actinomycetota</taxon>
        <taxon>Actinomycetes</taxon>
        <taxon>Propionibacteriales</taxon>
        <taxon>Propionibacteriaceae</taxon>
        <taxon>Brooklawnia</taxon>
    </lineage>
</organism>
<dbReference type="InterPro" id="IPR027417">
    <property type="entry name" value="P-loop_NTPase"/>
</dbReference>
<keyword evidence="2" id="KW-0813">Transport</keyword>
<dbReference type="Proteomes" id="UP000749311">
    <property type="component" value="Unassembled WGS sequence"/>
</dbReference>
<gene>
    <name evidence="7" type="ORF">FB473_001290</name>
</gene>
<dbReference type="GO" id="GO:0016787">
    <property type="term" value="F:hydrolase activity"/>
    <property type="evidence" value="ECO:0007669"/>
    <property type="project" value="UniProtKB-KW"/>
</dbReference>
<evidence type="ECO:0000256" key="2">
    <source>
        <dbReference type="ARBA" id="ARBA00022448"/>
    </source>
</evidence>
<evidence type="ECO:0000256" key="1">
    <source>
        <dbReference type="ARBA" id="ARBA00005417"/>
    </source>
</evidence>
<dbReference type="PROSITE" id="PS50893">
    <property type="entry name" value="ABC_TRANSPORTER_2"/>
    <property type="match status" value="2"/>
</dbReference>
<feature type="domain" description="ABC transporter" evidence="6">
    <location>
        <begin position="337"/>
        <end position="569"/>
    </location>
</feature>
<dbReference type="EMBL" id="JAAMOZ010000001">
    <property type="protein sequence ID" value="NIH56645.1"/>
    <property type="molecule type" value="Genomic_DNA"/>
</dbReference>
<evidence type="ECO:0000256" key="4">
    <source>
        <dbReference type="ARBA" id="ARBA00022840"/>
    </source>
</evidence>
<accession>A0ABX0SE27</accession>
<keyword evidence="3" id="KW-0547">Nucleotide-binding</keyword>
<dbReference type="InterPro" id="IPR017871">
    <property type="entry name" value="ABC_transporter-like_CS"/>
</dbReference>
<dbReference type="PANTHER" id="PTHR43553:SF26">
    <property type="entry name" value="ABC TRANSPORTER ATP-BINDING PROTEIN BC_2655-RELATED"/>
    <property type="match status" value="1"/>
</dbReference>
<dbReference type="GO" id="GO:0005524">
    <property type="term" value="F:ATP binding"/>
    <property type="evidence" value="ECO:0007669"/>
    <property type="project" value="UniProtKB-KW"/>
</dbReference>
<evidence type="ECO:0000313" key="7">
    <source>
        <dbReference type="EMBL" id="NIH56645.1"/>
    </source>
</evidence>
<feature type="domain" description="ABC transporter" evidence="6">
    <location>
        <begin position="33"/>
        <end position="276"/>
    </location>
</feature>
<dbReference type="PANTHER" id="PTHR43553">
    <property type="entry name" value="HEAVY METAL TRANSPORTER"/>
    <property type="match status" value="1"/>
</dbReference>
<proteinExistence type="inferred from homology"/>
<dbReference type="NCBIfam" id="NF010167">
    <property type="entry name" value="PRK13648.1"/>
    <property type="match status" value="2"/>
</dbReference>
<evidence type="ECO:0000256" key="5">
    <source>
        <dbReference type="SAM" id="MobiDB-lite"/>
    </source>
</evidence>
<comment type="similarity">
    <text evidence="1">Belongs to the ABC transporter superfamily.</text>
</comment>
<dbReference type="SMART" id="SM00382">
    <property type="entry name" value="AAA"/>
    <property type="match status" value="2"/>
</dbReference>
<evidence type="ECO:0000259" key="6">
    <source>
        <dbReference type="PROSITE" id="PS50893"/>
    </source>
</evidence>
<dbReference type="Pfam" id="PF00005">
    <property type="entry name" value="ABC_tran"/>
    <property type="match status" value="2"/>
</dbReference>
<dbReference type="Gene3D" id="3.40.50.300">
    <property type="entry name" value="P-loop containing nucleotide triphosphate hydrolases"/>
    <property type="match status" value="2"/>
</dbReference>
<evidence type="ECO:0000313" key="8">
    <source>
        <dbReference type="Proteomes" id="UP000749311"/>
    </source>
</evidence>
<feature type="region of interest" description="Disordered" evidence="5">
    <location>
        <begin position="310"/>
        <end position="333"/>
    </location>
</feature>
<dbReference type="PROSITE" id="PS00211">
    <property type="entry name" value="ABC_TRANSPORTER_1"/>
    <property type="match status" value="2"/>
</dbReference>
<dbReference type="RefSeq" id="WP_167165743.1">
    <property type="nucleotide sequence ID" value="NZ_BAAAOO010000015.1"/>
</dbReference>
<name>A0ABX0SE27_9ACTN</name>
<comment type="caution">
    <text evidence="7">The sequence shown here is derived from an EMBL/GenBank/DDBJ whole genome shotgun (WGS) entry which is preliminary data.</text>
</comment>